<keyword evidence="5" id="KW-1185">Reference proteome</keyword>
<feature type="domain" description="DUF3857" evidence="3">
    <location>
        <begin position="48"/>
        <end position="209"/>
    </location>
</feature>
<feature type="signal peptide" evidence="1">
    <location>
        <begin position="1"/>
        <end position="22"/>
    </location>
</feature>
<dbReference type="Gene3D" id="2.60.120.1130">
    <property type="match status" value="1"/>
</dbReference>
<dbReference type="Pfam" id="PF01841">
    <property type="entry name" value="Transglut_core"/>
    <property type="match status" value="1"/>
</dbReference>
<dbReference type="SUPFAM" id="SSF54001">
    <property type="entry name" value="Cysteine proteinases"/>
    <property type="match status" value="1"/>
</dbReference>
<dbReference type="InterPro" id="IPR024618">
    <property type="entry name" value="DUF3857"/>
</dbReference>
<evidence type="ECO:0000256" key="1">
    <source>
        <dbReference type="SAM" id="SignalP"/>
    </source>
</evidence>
<reference evidence="5" key="1">
    <citation type="journal article" date="2019" name="Int. J. Syst. Evol. Microbiol.">
        <title>The Global Catalogue of Microorganisms (GCM) 10K type strain sequencing project: providing services to taxonomists for standard genome sequencing and annotation.</title>
        <authorList>
            <consortium name="The Broad Institute Genomics Platform"/>
            <consortium name="The Broad Institute Genome Sequencing Center for Infectious Disease"/>
            <person name="Wu L."/>
            <person name="Ma J."/>
        </authorList>
    </citation>
    <scope>NUCLEOTIDE SEQUENCE [LARGE SCALE GENOMIC DNA]</scope>
    <source>
        <strain evidence="5">CGMCC 4.1782</strain>
    </source>
</reference>
<dbReference type="InterPro" id="IPR002931">
    <property type="entry name" value="Transglutaminase-like"/>
</dbReference>
<dbReference type="Pfam" id="PF12969">
    <property type="entry name" value="DUF3857"/>
    <property type="match status" value="1"/>
</dbReference>
<sequence length="631" mass="71054">MKRKLYTLLLLTFGLLAVQAEAQHKIDLVKGANAIVKLEETVFTVNSAGSGTTRIKTIITILNESGKEHARLQVAHDRLNKVDYIKGTSYDLAGKKIKSLKSSEIKDVSAGAGDNEILDTRVKYADMAHTVYPYTVEYEYQTTSSNMMFYPVWVPLASSKLSVEKATFQVLMPKGMKLRYRETNLQEKVKQSATATHDVYSWEVQNLTPLDTEPYGPFMAEVIPMVRTAPADFEVEGYRGSMESWQKYGHFINQLNAGRDVLPEATKQKLQALTADTKDPLAKIDKVYNYLQSNTRYVSIQLGLGGWQPLEAGFVASKGYGDCKALTNYTQAMLKEVGVPSFQALIRGGENEPAIMTDFPSSQFNHVVLCVPLQQDTLWLECTSQNESAGFSGSFTGSRKALLITPEGGKLVNTPSYTAADNTEHRTVKVKLDENGNGTANVISRYTGEEHETYRDLIHHYAAEEQRKWLYSNIKVPAFEVKKFAFDLKKGRQPEVTEKLELSLRQCATLSGKRMFLTPNLMNKWTTVPNTVEKRKWEVVRNSAYTNVDTVVYEMPVGYTLEFKPNDTEYKTAFGTYKATTKVDGQQVTYIRSLQMNKGRFSPDTYAKMIEFMNNMLKADAQQVVFVKNIP</sequence>
<evidence type="ECO:0000313" key="5">
    <source>
        <dbReference type="Proteomes" id="UP001597374"/>
    </source>
</evidence>
<dbReference type="RefSeq" id="WP_250431765.1">
    <property type="nucleotide sequence ID" value="NZ_JALPRR010000004.1"/>
</dbReference>
<keyword evidence="1" id="KW-0732">Signal</keyword>
<evidence type="ECO:0000313" key="4">
    <source>
        <dbReference type="EMBL" id="MFD2248308.1"/>
    </source>
</evidence>
<dbReference type="Gene3D" id="3.10.620.30">
    <property type="match status" value="1"/>
</dbReference>
<dbReference type="Proteomes" id="UP001597374">
    <property type="component" value="Unassembled WGS sequence"/>
</dbReference>
<gene>
    <name evidence="4" type="ORF">ACFSKP_18720</name>
</gene>
<comment type="caution">
    <text evidence="4">The sequence shown here is derived from an EMBL/GenBank/DDBJ whole genome shotgun (WGS) entry which is preliminary data.</text>
</comment>
<dbReference type="Gene3D" id="2.60.40.3140">
    <property type="match status" value="1"/>
</dbReference>
<accession>A0ABW5D2M0</accession>
<protein>
    <submittedName>
        <fullName evidence="4">DUF3857 domain-containing protein</fullName>
    </submittedName>
</protein>
<dbReference type="EMBL" id="JBHUIM010000003">
    <property type="protein sequence ID" value="MFD2248308.1"/>
    <property type="molecule type" value="Genomic_DNA"/>
</dbReference>
<evidence type="ECO:0000259" key="2">
    <source>
        <dbReference type="Pfam" id="PF01841"/>
    </source>
</evidence>
<feature type="chain" id="PRO_5046401227" evidence="1">
    <location>
        <begin position="23"/>
        <end position="631"/>
    </location>
</feature>
<dbReference type="InterPro" id="IPR038765">
    <property type="entry name" value="Papain-like_cys_pep_sf"/>
</dbReference>
<name>A0ABW5D2M0_9BACT</name>
<proteinExistence type="predicted"/>
<organism evidence="4 5">
    <name type="scientific">Pontibacter ruber</name>
    <dbReference type="NCBI Taxonomy" id="1343895"/>
    <lineage>
        <taxon>Bacteria</taxon>
        <taxon>Pseudomonadati</taxon>
        <taxon>Bacteroidota</taxon>
        <taxon>Cytophagia</taxon>
        <taxon>Cytophagales</taxon>
        <taxon>Hymenobacteraceae</taxon>
        <taxon>Pontibacter</taxon>
    </lineage>
</organism>
<feature type="domain" description="Transglutaminase-like" evidence="2">
    <location>
        <begin position="271"/>
        <end position="341"/>
    </location>
</feature>
<evidence type="ECO:0000259" key="3">
    <source>
        <dbReference type="Pfam" id="PF12969"/>
    </source>
</evidence>